<dbReference type="PANTHER" id="PTHR40661:SF3">
    <property type="entry name" value="FELS-1 PROPHAGE TRANSCRIPTIONAL REGULATOR"/>
    <property type="match status" value="1"/>
</dbReference>
<protein>
    <submittedName>
        <fullName evidence="5">Phage repressor</fullName>
    </submittedName>
</protein>
<keyword evidence="3" id="KW-0804">Transcription</keyword>
<organism evidence="5 6">
    <name type="scientific">Avibacterium paragallinarum</name>
    <name type="common">Haemophilus gallinarum</name>
    <dbReference type="NCBI Taxonomy" id="728"/>
    <lineage>
        <taxon>Bacteria</taxon>
        <taxon>Pseudomonadati</taxon>
        <taxon>Pseudomonadota</taxon>
        <taxon>Gammaproteobacteria</taxon>
        <taxon>Pasteurellales</taxon>
        <taxon>Pasteurellaceae</taxon>
        <taxon>Avibacterium</taxon>
    </lineage>
</organism>
<dbReference type="CDD" id="cd00093">
    <property type="entry name" value="HTH_XRE"/>
    <property type="match status" value="1"/>
</dbReference>
<dbReference type="Gene3D" id="1.10.260.40">
    <property type="entry name" value="lambda repressor-like DNA-binding domains"/>
    <property type="match status" value="1"/>
</dbReference>
<gene>
    <name evidence="5" type="ORF">NCTC11296_00126</name>
</gene>
<sequence>MSKPNIYDLGFSKRIEKLIKEHGGSINSFALKLDVSPPTVTRWLKGLADPTRTNLIKIAQATGVAVEWLATGEEPNIEKEQNIHTHNSLSIEEALQALQQAIARQKPKDNLVLDGVPLKLEEMTVIRNYRKTTDLGREAILGLSYTVAAGCASNASDDDKDENIAIAANGSR</sequence>
<dbReference type="InterPro" id="IPR001387">
    <property type="entry name" value="Cro/C1-type_HTH"/>
</dbReference>
<dbReference type="GO" id="GO:0003677">
    <property type="term" value="F:DNA binding"/>
    <property type="evidence" value="ECO:0007669"/>
    <property type="project" value="UniProtKB-KW"/>
</dbReference>
<evidence type="ECO:0000259" key="4">
    <source>
        <dbReference type="PROSITE" id="PS50943"/>
    </source>
</evidence>
<dbReference type="SUPFAM" id="SSF47413">
    <property type="entry name" value="lambda repressor-like DNA-binding domains"/>
    <property type="match status" value="1"/>
</dbReference>
<keyword evidence="1" id="KW-0805">Transcription regulation</keyword>
<dbReference type="PROSITE" id="PS50943">
    <property type="entry name" value="HTH_CROC1"/>
    <property type="match status" value="1"/>
</dbReference>
<dbReference type="AlphaFoldDB" id="A0A377I4N1"/>
<dbReference type="Pfam" id="PF01381">
    <property type="entry name" value="HTH_3"/>
    <property type="match status" value="1"/>
</dbReference>
<accession>A0A377I4N1</accession>
<evidence type="ECO:0000256" key="3">
    <source>
        <dbReference type="ARBA" id="ARBA00023163"/>
    </source>
</evidence>
<dbReference type="PANTHER" id="PTHR40661">
    <property type="match status" value="1"/>
</dbReference>
<feature type="domain" description="HTH cro/C1-type" evidence="4">
    <location>
        <begin position="15"/>
        <end position="69"/>
    </location>
</feature>
<evidence type="ECO:0000313" key="5">
    <source>
        <dbReference type="EMBL" id="STO70246.1"/>
    </source>
</evidence>
<name>A0A377I4N1_AVIPA</name>
<dbReference type="Proteomes" id="UP000254465">
    <property type="component" value="Unassembled WGS sequence"/>
</dbReference>
<keyword evidence="2" id="KW-0238">DNA-binding</keyword>
<evidence type="ECO:0000313" key="6">
    <source>
        <dbReference type="Proteomes" id="UP000254465"/>
    </source>
</evidence>
<evidence type="ECO:0000256" key="2">
    <source>
        <dbReference type="ARBA" id="ARBA00023125"/>
    </source>
</evidence>
<dbReference type="RefSeq" id="WP_017807471.1">
    <property type="nucleotide sequence ID" value="NZ_PQVK01000251.1"/>
</dbReference>
<reference evidence="5 6" key="1">
    <citation type="submission" date="2018-06" db="EMBL/GenBank/DDBJ databases">
        <authorList>
            <consortium name="Pathogen Informatics"/>
            <person name="Doyle S."/>
        </authorList>
    </citation>
    <scope>NUCLEOTIDE SEQUENCE [LARGE SCALE GENOMIC DNA]</scope>
    <source>
        <strain evidence="5 6">NCTC11296</strain>
    </source>
</reference>
<dbReference type="SMART" id="SM00530">
    <property type="entry name" value="HTH_XRE"/>
    <property type="match status" value="1"/>
</dbReference>
<proteinExistence type="predicted"/>
<evidence type="ECO:0000256" key="1">
    <source>
        <dbReference type="ARBA" id="ARBA00023015"/>
    </source>
</evidence>
<dbReference type="InterPro" id="IPR010982">
    <property type="entry name" value="Lambda_DNA-bd_dom_sf"/>
</dbReference>
<dbReference type="EMBL" id="UGHK01000001">
    <property type="protein sequence ID" value="STO70246.1"/>
    <property type="molecule type" value="Genomic_DNA"/>
</dbReference>